<dbReference type="STRING" id="1356854.N007_05945"/>
<reference evidence="2" key="1">
    <citation type="journal article" date="2022" name="G3 (Bethesda)">
        <title>Unveiling the complete genome sequence of Alicyclobacillus acidoterrestris DSM 3922T, a taint-producing strain.</title>
        <authorList>
            <person name="Leonardo I.C."/>
            <person name="Barreto Crespo M.T."/>
            <person name="Gaspar F.B."/>
        </authorList>
    </citation>
    <scope>NUCLEOTIDE SEQUENCE [LARGE SCALE GENOMIC DNA]</scope>
    <source>
        <strain evidence="2">DSM 3922</strain>
    </source>
</reference>
<organism evidence="1 2">
    <name type="scientific">Alicyclobacillus acidoterrestris (strain ATCC 49025 / DSM 3922 / CIP 106132 / NCIMB 13137 / GD3B)</name>
    <dbReference type="NCBI Taxonomy" id="1356854"/>
    <lineage>
        <taxon>Bacteria</taxon>
        <taxon>Bacillati</taxon>
        <taxon>Bacillota</taxon>
        <taxon>Bacilli</taxon>
        <taxon>Bacillales</taxon>
        <taxon>Alicyclobacillaceae</taxon>
        <taxon>Alicyclobacillus</taxon>
    </lineage>
</organism>
<dbReference type="EMBL" id="CP080467">
    <property type="protein sequence ID" value="UNO48566.1"/>
    <property type="molecule type" value="Genomic_DNA"/>
</dbReference>
<proteinExistence type="predicted"/>
<dbReference type="RefSeq" id="WP_021296231.1">
    <property type="nucleotide sequence ID" value="NZ_AURB01000125.1"/>
</dbReference>
<accession>T0DCW1</accession>
<accession>A0A9E6ZKJ1</accession>
<dbReference type="Proteomes" id="UP000829401">
    <property type="component" value="Chromosome"/>
</dbReference>
<evidence type="ECO:0000313" key="1">
    <source>
        <dbReference type="EMBL" id="UNO48566.1"/>
    </source>
</evidence>
<dbReference type="KEGG" id="aaco:K1I37_18180"/>
<dbReference type="AlphaFoldDB" id="T0DCW1"/>
<keyword evidence="2" id="KW-1185">Reference proteome</keyword>
<dbReference type="OrthoDB" id="2377171at2"/>
<sequence length="75" mass="8343">MTRVPLTLVIALFLIGIANWPSVAAWAEETNLHHALVHGLLLIAGSLFGLQTAWWMRLNESETWATQEEEGEVTS</sequence>
<name>T0DCW1_ALIAG</name>
<gene>
    <name evidence="1" type="ORF">K1I37_18180</name>
</gene>
<protein>
    <submittedName>
        <fullName evidence="1">Uncharacterized protein</fullName>
    </submittedName>
</protein>
<evidence type="ECO:0000313" key="2">
    <source>
        <dbReference type="Proteomes" id="UP000829401"/>
    </source>
</evidence>